<dbReference type="InterPro" id="IPR043137">
    <property type="entry name" value="GGT_ssub_C"/>
</dbReference>
<accession>A0A7R8ZT72</accession>
<dbReference type="Pfam" id="PF01019">
    <property type="entry name" value="G_glu_transpept"/>
    <property type="match status" value="1"/>
</dbReference>
<evidence type="ECO:0000256" key="2">
    <source>
        <dbReference type="ARBA" id="ARBA00022801"/>
    </source>
</evidence>
<evidence type="ECO:0000313" key="3">
    <source>
        <dbReference type="EMBL" id="CAD7235629.1"/>
    </source>
</evidence>
<gene>
    <name evidence="3" type="ORF">CTOB1V02_LOCUS13444</name>
</gene>
<dbReference type="InterPro" id="IPR011650">
    <property type="entry name" value="Peptidase_M20_dimer"/>
</dbReference>
<dbReference type="PANTHER" id="PTHR11014:SF63">
    <property type="entry name" value="METALLOPEPTIDASE, PUTATIVE (AFU_ORTHOLOGUE AFUA_6G09600)-RELATED"/>
    <property type="match status" value="1"/>
</dbReference>
<dbReference type="Gene3D" id="3.30.70.360">
    <property type="match status" value="1"/>
</dbReference>
<feature type="non-terminal residue" evidence="3">
    <location>
        <position position="869"/>
    </location>
</feature>
<keyword evidence="2" id="KW-0378">Hydrolase</keyword>
<dbReference type="SUPFAM" id="SSF55031">
    <property type="entry name" value="Bacterial exopeptidase dimerisation domain"/>
    <property type="match status" value="1"/>
</dbReference>
<protein>
    <submittedName>
        <fullName evidence="3">Uncharacterized protein</fullName>
    </submittedName>
</protein>
<dbReference type="NCBIfam" id="TIGR01891">
    <property type="entry name" value="amidohydrolases"/>
    <property type="match status" value="1"/>
</dbReference>
<dbReference type="Pfam" id="PF07687">
    <property type="entry name" value="M20_dimer"/>
    <property type="match status" value="1"/>
</dbReference>
<dbReference type="GO" id="GO:0016787">
    <property type="term" value="F:hydrolase activity"/>
    <property type="evidence" value="ECO:0007669"/>
    <property type="project" value="UniProtKB-KW"/>
</dbReference>
<name>A0A7R8ZT72_9CRUS</name>
<dbReference type="CDD" id="cd03886">
    <property type="entry name" value="M20_Acy1"/>
    <property type="match status" value="1"/>
</dbReference>
<dbReference type="InterPro" id="IPR017439">
    <property type="entry name" value="Amidohydrolase"/>
</dbReference>
<proteinExistence type="inferred from homology"/>
<dbReference type="OrthoDB" id="1081007at2759"/>
<comment type="similarity">
    <text evidence="1">Belongs to the peptidase M20 family.</text>
</comment>
<sequence length="869" mass="93226">MGCLGETGSFVVGSNLELWLRQVRRHIHAHPELGFQEHKTAAFIEEKLDQIGVRDHKRIAETGVLAKIPGVQDENAVALRADMDALPLPEKTGLLFSSTIPGVMHACGHDGHVAMLLGAASLLHNTPLPGPVVLLFQPAEEKGTGARRVIAEGGLEGVEAIFSGHIDTRFPMGTLTVDEGIICSWADPFEIEVRGKSGHASRPQEAKDAIVAAADLVISMQNLVSRIVDPRRSAVVTVGLLQAGIAQNIIAEQAVLQGTIRSNHGKTRSDVLSGLERIVRCTASKHEVDMSLQFVNGLPAVVNDTAMAKLCRSVAQNTQGVHDVMSQGGPSLGSEDFSYYLREVPGAMVRFGAACQTPAGVAHSSTYDFCEDVLAVGAAWYANIALQWFAEAGAKTEKGEKNAEKRGIVASGHGLTSRAAAIMLREGGNAFDAIVAAGFASTVVEQTLTSLGGGGFLLGHSADKGQSLFFDFFVDTPGKGRRGGRNNLDFYPVLVQFSGTPQSFNIGLGSVAVPGVTAGLIHTHKRLGRMPIREVVAPAVEYAKGHPLNQFQASFLQLLQPIVTRAAFGRKLYEGPDGFIQENQILQNRALADFLLLLVEDGGASFYRGEIGRQISQDMQENGGLLSLADLMGYRVRERKPLRSVYRGYELLTAPPPSMGGALIAYSLAINERQKEDSLRWGSGKHLLWTLALMSRVEKVRKALVEQGKPVVSLVAGQDDANFEMPDRLFSRGTTHVSVSDRWGNCAAMTCSNGEGSGYFAPGTGVMLNNMMGEDDLHPLGFHSSPAGERVGSMMAPSLLLRDNKVELVLGSGGSKRIRTTMTQVITQIIDFKKSLVEAVNAPRLYYDGSCMQVEPGYTSEALAALPVE</sequence>
<dbReference type="InterPro" id="IPR029055">
    <property type="entry name" value="Ntn_hydrolases_N"/>
</dbReference>
<organism evidence="3">
    <name type="scientific">Cyprideis torosa</name>
    <dbReference type="NCBI Taxonomy" id="163714"/>
    <lineage>
        <taxon>Eukaryota</taxon>
        <taxon>Metazoa</taxon>
        <taxon>Ecdysozoa</taxon>
        <taxon>Arthropoda</taxon>
        <taxon>Crustacea</taxon>
        <taxon>Oligostraca</taxon>
        <taxon>Ostracoda</taxon>
        <taxon>Podocopa</taxon>
        <taxon>Podocopida</taxon>
        <taxon>Cytherocopina</taxon>
        <taxon>Cytheroidea</taxon>
        <taxon>Cytherideidae</taxon>
        <taxon>Cyprideis</taxon>
    </lineage>
</organism>
<dbReference type="Pfam" id="PF01546">
    <property type="entry name" value="Peptidase_M20"/>
    <property type="match status" value="1"/>
</dbReference>
<dbReference type="InterPro" id="IPR002933">
    <property type="entry name" value="Peptidase_M20"/>
</dbReference>
<dbReference type="AlphaFoldDB" id="A0A7R8ZT72"/>
<dbReference type="EMBL" id="OB673854">
    <property type="protein sequence ID" value="CAD7235629.1"/>
    <property type="molecule type" value="Genomic_DNA"/>
</dbReference>
<dbReference type="SUPFAM" id="SSF56235">
    <property type="entry name" value="N-terminal nucleophile aminohydrolases (Ntn hydrolases)"/>
    <property type="match status" value="1"/>
</dbReference>
<dbReference type="Gene3D" id="3.60.20.40">
    <property type="match status" value="1"/>
</dbReference>
<evidence type="ECO:0000256" key="1">
    <source>
        <dbReference type="ARBA" id="ARBA00006153"/>
    </source>
</evidence>
<dbReference type="FunFam" id="3.30.70.360:FF:000001">
    <property type="entry name" value="N-acetyldiaminopimelate deacetylase"/>
    <property type="match status" value="1"/>
</dbReference>
<dbReference type="Gene3D" id="3.40.630.10">
    <property type="entry name" value="Zn peptidases"/>
    <property type="match status" value="1"/>
</dbReference>
<reference evidence="3" key="1">
    <citation type="submission" date="2020-11" db="EMBL/GenBank/DDBJ databases">
        <authorList>
            <person name="Tran Van P."/>
        </authorList>
    </citation>
    <scope>NUCLEOTIDE SEQUENCE</scope>
</reference>
<dbReference type="PANTHER" id="PTHR11014">
    <property type="entry name" value="PEPTIDASE M20 FAMILY MEMBER"/>
    <property type="match status" value="1"/>
</dbReference>
<dbReference type="InterPro" id="IPR036264">
    <property type="entry name" value="Bact_exopeptidase_dim_dom"/>
</dbReference>
<dbReference type="SUPFAM" id="SSF53187">
    <property type="entry name" value="Zn-dependent exopeptidases"/>
    <property type="match status" value="1"/>
</dbReference>
<dbReference type="PRINTS" id="PR01210">
    <property type="entry name" value="GGTRANSPTASE"/>
</dbReference>